<protein>
    <submittedName>
        <fullName evidence="1">Uncharacterized protein</fullName>
    </submittedName>
</protein>
<dbReference type="HOGENOM" id="CLU_3123643_0_0_10"/>
<dbReference type="Proteomes" id="UP000005436">
    <property type="component" value="Chromosome"/>
</dbReference>
<reference evidence="2" key="1">
    <citation type="submission" date="2011-12" db="EMBL/GenBank/DDBJ databases">
        <title>Complete sequence of Tannerella forsythia ATCC 43037.</title>
        <authorList>
            <person name="Dewhirst F."/>
            <person name="Tanner A."/>
            <person name="Izard J."/>
            <person name="Brinkac L."/>
            <person name="Durkin A.S."/>
            <person name="Hostetler J."/>
            <person name="Shetty J."/>
            <person name="Torralba M."/>
            <person name="Gill S."/>
            <person name="Nelson K."/>
        </authorList>
    </citation>
    <scope>NUCLEOTIDE SEQUENCE [LARGE SCALE GENOMIC DNA]</scope>
    <source>
        <strain evidence="2">ATCC 43037 / JCM 10827 / CCUG 33226 / KCTC 5666 / FDC 338</strain>
    </source>
</reference>
<keyword evidence="2" id="KW-1185">Reference proteome</keyword>
<dbReference type="PATRIC" id="fig|203275.8.peg.1241"/>
<dbReference type="AlphaFoldDB" id="G8UKB7"/>
<name>G8UKB7_TANFA</name>
<dbReference type="EMBL" id="CP003191">
    <property type="protein sequence ID" value="AEW21476.1"/>
    <property type="molecule type" value="Genomic_DNA"/>
</dbReference>
<dbReference type="KEGG" id="tfo:BFO_1377"/>
<gene>
    <name evidence="1" type="ordered locus">BFO_1377</name>
</gene>
<evidence type="ECO:0000313" key="2">
    <source>
        <dbReference type="Proteomes" id="UP000005436"/>
    </source>
</evidence>
<proteinExistence type="predicted"/>
<accession>G8UKB7</accession>
<evidence type="ECO:0000313" key="1">
    <source>
        <dbReference type="EMBL" id="AEW21476.1"/>
    </source>
</evidence>
<sequence>MHIKAGNCSSSVHNYFFKFFFLQDSKIVAKNTQRRGQKTERRPCVFICPV</sequence>
<organism evidence="1 2">
    <name type="scientific">Tannerella forsythia (strain ATCC 43037 / JCM 10827 / CCUG 21028 A / KCTC 5666 / FDC 338)</name>
    <name type="common">Bacteroides forsythus</name>
    <dbReference type="NCBI Taxonomy" id="203275"/>
    <lineage>
        <taxon>Bacteria</taxon>
        <taxon>Pseudomonadati</taxon>
        <taxon>Bacteroidota</taxon>
        <taxon>Bacteroidia</taxon>
        <taxon>Bacteroidales</taxon>
        <taxon>Tannerellaceae</taxon>
        <taxon>Tannerella</taxon>
    </lineage>
</organism>